<accession>A0A8J1KYQ9</accession>
<sequence length="102" mass="10754">MSSKCKQKHGMAHIKAQPPSSLCDSSFPPVITPSVTSTSQMSLQISLNGSAKELTMNNNPIDLLVDSASPVSTPGIGTEDGKAKFLEAPLHDNMTNPNVFGE</sequence>
<reference evidence="3 4" key="1">
    <citation type="submission" date="2025-04" db="UniProtKB">
        <authorList>
            <consortium name="RefSeq"/>
        </authorList>
    </citation>
    <scope>IDENTIFICATION</scope>
    <source>
        <strain evidence="3 4">J_2021</strain>
        <tissue evidence="3 4">Erythrocytes</tissue>
    </source>
</reference>
<dbReference type="Proteomes" id="UP000186698">
    <property type="component" value="Chromosome 6L"/>
</dbReference>
<evidence type="ECO:0000256" key="1">
    <source>
        <dbReference type="SAM" id="MobiDB-lite"/>
    </source>
</evidence>
<protein>
    <submittedName>
        <fullName evidence="3 4">Uncharacterized protein LOC108704843 isoform X1</fullName>
    </submittedName>
</protein>
<dbReference type="GeneID" id="108704843"/>
<dbReference type="RefSeq" id="XP_041422446.1">
    <property type="nucleotide sequence ID" value="XM_041566512.1"/>
</dbReference>
<dbReference type="AlphaFoldDB" id="A0A8J1KYQ9"/>
<evidence type="ECO:0000313" key="2">
    <source>
        <dbReference type="Proteomes" id="UP000186698"/>
    </source>
</evidence>
<evidence type="ECO:0000313" key="3">
    <source>
        <dbReference type="RefSeq" id="XP_041422445.1"/>
    </source>
</evidence>
<proteinExistence type="predicted"/>
<keyword evidence="2" id="KW-1185">Reference proteome</keyword>
<feature type="compositionally biased region" description="Basic residues" evidence="1">
    <location>
        <begin position="1"/>
        <end position="12"/>
    </location>
</feature>
<dbReference type="RefSeq" id="XP_041422445.1">
    <property type="nucleotide sequence ID" value="XM_041566511.1"/>
</dbReference>
<evidence type="ECO:0000313" key="4">
    <source>
        <dbReference type="RefSeq" id="XP_041422446.1"/>
    </source>
</evidence>
<name>A0A8J1KYQ9_XENLA</name>
<organism evidence="2 3">
    <name type="scientific">Xenopus laevis</name>
    <name type="common">African clawed frog</name>
    <dbReference type="NCBI Taxonomy" id="8355"/>
    <lineage>
        <taxon>Eukaryota</taxon>
        <taxon>Metazoa</taxon>
        <taxon>Chordata</taxon>
        <taxon>Craniata</taxon>
        <taxon>Vertebrata</taxon>
        <taxon>Euteleostomi</taxon>
        <taxon>Amphibia</taxon>
        <taxon>Batrachia</taxon>
        <taxon>Anura</taxon>
        <taxon>Pipoidea</taxon>
        <taxon>Pipidae</taxon>
        <taxon>Xenopodinae</taxon>
        <taxon>Xenopus</taxon>
        <taxon>Xenopus</taxon>
    </lineage>
</organism>
<gene>
    <name evidence="3 4" type="primary">LOC108704843</name>
</gene>
<feature type="region of interest" description="Disordered" evidence="1">
    <location>
        <begin position="1"/>
        <end position="26"/>
    </location>
</feature>